<dbReference type="EMBL" id="BART01036861">
    <property type="protein sequence ID" value="GAH15227.1"/>
    <property type="molecule type" value="Genomic_DNA"/>
</dbReference>
<gene>
    <name evidence="1" type="ORF">S01H4_61968</name>
</gene>
<evidence type="ECO:0000313" key="1">
    <source>
        <dbReference type="EMBL" id="GAH15227.1"/>
    </source>
</evidence>
<organism evidence="1">
    <name type="scientific">marine sediment metagenome</name>
    <dbReference type="NCBI Taxonomy" id="412755"/>
    <lineage>
        <taxon>unclassified sequences</taxon>
        <taxon>metagenomes</taxon>
        <taxon>ecological metagenomes</taxon>
    </lineage>
</organism>
<feature type="non-terminal residue" evidence="1">
    <location>
        <position position="79"/>
    </location>
</feature>
<protein>
    <submittedName>
        <fullName evidence="1">Uncharacterized protein</fullName>
    </submittedName>
</protein>
<proteinExistence type="predicted"/>
<accession>X1D4T5</accession>
<dbReference type="AlphaFoldDB" id="X1D4T5"/>
<sequence length="79" mass="9026">MIGDFQFTNNQYCEALIKHIHLVGLDGCLIESNTFFFPSYVGESTTKSNNIYIDYCNFVIIDGNDLFEAGEESIKITRF</sequence>
<name>X1D4T5_9ZZZZ</name>
<comment type="caution">
    <text evidence="1">The sequence shown here is derived from an EMBL/GenBank/DDBJ whole genome shotgun (WGS) entry which is preliminary data.</text>
</comment>
<reference evidence="1" key="1">
    <citation type="journal article" date="2014" name="Front. Microbiol.">
        <title>High frequency of phylogenetically diverse reductive dehalogenase-homologous genes in deep subseafloor sedimentary metagenomes.</title>
        <authorList>
            <person name="Kawai M."/>
            <person name="Futagami T."/>
            <person name="Toyoda A."/>
            <person name="Takaki Y."/>
            <person name="Nishi S."/>
            <person name="Hori S."/>
            <person name="Arai W."/>
            <person name="Tsubouchi T."/>
            <person name="Morono Y."/>
            <person name="Uchiyama I."/>
            <person name="Ito T."/>
            <person name="Fujiyama A."/>
            <person name="Inagaki F."/>
            <person name="Takami H."/>
        </authorList>
    </citation>
    <scope>NUCLEOTIDE SEQUENCE</scope>
    <source>
        <strain evidence="1">Expedition CK06-06</strain>
    </source>
</reference>